<evidence type="ECO:0000256" key="4">
    <source>
        <dbReference type="ARBA" id="ARBA00022723"/>
    </source>
</evidence>
<dbReference type="PROSITE" id="PS00086">
    <property type="entry name" value="CYTOCHROME_P450"/>
    <property type="match status" value="1"/>
</dbReference>
<dbReference type="GO" id="GO:0020037">
    <property type="term" value="F:heme binding"/>
    <property type="evidence" value="ECO:0007669"/>
    <property type="project" value="InterPro"/>
</dbReference>
<dbReference type="GO" id="GO:0004497">
    <property type="term" value="F:monooxygenase activity"/>
    <property type="evidence" value="ECO:0007669"/>
    <property type="project" value="UniProtKB-KW"/>
</dbReference>
<dbReference type="Pfam" id="PF00067">
    <property type="entry name" value="p450"/>
    <property type="match status" value="1"/>
</dbReference>
<keyword evidence="7 9" id="KW-0503">Monooxygenase</keyword>
<evidence type="ECO:0000256" key="3">
    <source>
        <dbReference type="ARBA" id="ARBA00022617"/>
    </source>
</evidence>
<evidence type="ECO:0000256" key="9">
    <source>
        <dbReference type="RuleBase" id="RU000461"/>
    </source>
</evidence>
<dbReference type="EMBL" id="ML977344">
    <property type="protein sequence ID" value="KAF2108974.1"/>
    <property type="molecule type" value="Genomic_DNA"/>
</dbReference>
<evidence type="ECO:0000313" key="12">
    <source>
        <dbReference type="Proteomes" id="UP000799770"/>
    </source>
</evidence>
<dbReference type="PANTHER" id="PTHR24305:SF237">
    <property type="entry name" value="CYTOCHROME P450 MONOOXYGENASE ATNE-RELATED"/>
    <property type="match status" value="1"/>
</dbReference>
<dbReference type="GO" id="GO:0005506">
    <property type="term" value="F:iron ion binding"/>
    <property type="evidence" value="ECO:0007669"/>
    <property type="project" value="InterPro"/>
</dbReference>
<organism evidence="11 12">
    <name type="scientific">Lophiotrema nucula</name>
    <dbReference type="NCBI Taxonomy" id="690887"/>
    <lineage>
        <taxon>Eukaryota</taxon>
        <taxon>Fungi</taxon>
        <taxon>Dikarya</taxon>
        <taxon>Ascomycota</taxon>
        <taxon>Pezizomycotina</taxon>
        <taxon>Dothideomycetes</taxon>
        <taxon>Pleosporomycetidae</taxon>
        <taxon>Pleosporales</taxon>
        <taxon>Lophiotremataceae</taxon>
        <taxon>Lophiotrema</taxon>
    </lineage>
</organism>
<protein>
    <submittedName>
        <fullName evidence="11">Benzoate 4-monooxygenase cytochrome P450</fullName>
    </submittedName>
</protein>
<feature type="transmembrane region" description="Helical" evidence="10">
    <location>
        <begin position="12"/>
        <end position="35"/>
    </location>
</feature>
<dbReference type="InterPro" id="IPR036396">
    <property type="entry name" value="Cyt_P450_sf"/>
</dbReference>
<dbReference type="PANTHER" id="PTHR24305">
    <property type="entry name" value="CYTOCHROME P450"/>
    <property type="match status" value="1"/>
</dbReference>
<keyword evidence="12" id="KW-1185">Reference proteome</keyword>
<evidence type="ECO:0000256" key="10">
    <source>
        <dbReference type="SAM" id="Phobius"/>
    </source>
</evidence>
<comment type="cofactor">
    <cofactor evidence="1 8">
        <name>heme</name>
        <dbReference type="ChEBI" id="CHEBI:30413"/>
    </cofactor>
</comment>
<keyword evidence="10" id="KW-0812">Transmembrane</keyword>
<comment type="similarity">
    <text evidence="2 9">Belongs to the cytochrome P450 family.</text>
</comment>
<keyword evidence="5 9" id="KW-0560">Oxidoreductase</keyword>
<proteinExistence type="inferred from homology"/>
<keyword evidence="3 8" id="KW-0349">Heme</keyword>
<evidence type="ECO:0000256" key="7">
    <source>
        <dbReference type="ARBA" id="ARBA00023033"/>
    </source>
</evidence>
<dbReference type="OrthoDB" id="1470350at2759"/>
<keyword evidence="6 8" id="KW-0408">Iron</keyword>
<dbReference type="InterPro" id="IPR050121">
    <property type="entry name" value="Cytochrome_P450_monoxygenase"/>
</dbReference>
<evidence type="ECO:0000256" key="2">
    <source>
        <dbReference type="ARBA" id="ARBA00010617"/>
    </source>
</evidence>
<dbReference type="PRINTS" id="PR00463">
    <property type="entry name" value="EP450I"/>
</dbReference>
<dbReference type="InterPro" id="IPR017972">
    <property type="entry name" value="Cyt_P450_CS"/>
</dbReference>
<evidence type="ECO:0000313" key="11">
    <source>
        <dbReference type="EMBL" id="KAF2108974.1"/>
    </source>
</evidence>
<evidence type="ECO:0000256" key="5">
    <source>
        <dbReference type="ARBA" id="ARBA00023002"/>
    </source>
</evidence>
<dbReference type="SUPFAM" id="SSF48264">
    <property type="entry name" value="Cytochrome P450"/>
    <property type="match status" value="1"/>
</dbReference>
<dbReference type="InterPro" id="IPR002401">
    <property type="entry name" value="Cyt_P450_E_grp-I"/>
</dbReference>
<dbReference type="GO" id="GO:0016705">
    <property type="term" value="F:oxidoreductase activity, acting on paired donors, with incorporation or reduction of molecular oxygen"/>
    <property type="evidence" value="ECO:0007669"/>
    <property type="project" value="InterPro"/>
</dbReference>
<keyword evidence="4 8" id="KW-0479">Metal-binding</keyword>
<gene>
    <name evidence="11" type="ORF">BDV96DRAFT_624675</name>
</gene>
<name>A0A6A5YQI8_9PLEO</name>
<reference evidence="11" key="1">
    <citation type="journal article" date="2020" name="Stud. Mycol.">
        <title>101 Dothideomycetes genomes: a test case for predicting lifestyles and emergence of pathogens.</title>
        <authorList>
            <person name="Haridas S."/>
            <person name="Albert R."/>
            <person name="Binder M."/>
            <person name="Bloem J."/>
            <person name="Labutti K."/>
            <person name="Salamov A."/>
            <person name="Andreopoulos B."/>
            <person name="Baker S."/>
            <person name="Barry K."/>
            <person name="Bills G."/>
            <person name="Bluhm B."/>
            <person name="Cannon C."/>
            <person name="Castanera R."/>
            <person name="Culley D."/>
            <person name="Daum C."/>
            <person name="Ezra D."/>
            <person name="Gonzalez J."/>
            <person name="Henrissat B."/>
            <person name="Kuo A."/>
            <person name="Liang C."/>
            <person name="Lipzen A."/>
            <person name="Lutzoni F."/>
            <person name="Magnuson J."/>
            <person name="Mondo S."/>
            <person name="Nolan M."/>
            <person name="Ohm R."/>
            <person name="Pangilinan J."/>
            <person name="Park H.-J."/>
            <person name="Ramirez L."/>
            <person name="Alfaro M."/>
            <person name="Sun H."/>
            <person name="Tritt A."/>
            <person name="Yoshinaga Y."/>
            <person name="Zwiers L.-H."/>
            <person name="Turgeon B."/>
            <person name="Goodwin S."/>
            <person name="Spatafora J."/>
            <person name="Crous P."/>
            <person name="Grigoriev I."/>
        </authorList>
    </citation>
    <scope>NUCLEOTIDE SEQUENCE</scope>
    <source>
        <strain evidence="11">CBS 627.86</strain>
    </source>
</reference>
<feature type="binding site" description="axial binding residue" evidence="8">
    <location>
        <position position="464"/>
    </location>
    <ligand>
        <name>heme</name>
        <dbReference type="ChEBI" id="CHEBI:30413"/>
    </ligand>
    <ligandPart>
        <name>Fe</name>
        <dbReference type="ChEBI" id="CHEBI:18248"/>
    </ligandPart>
</feature>
<evidence type="ECO:0000256" key="6">
    <source>
        <dbReference type="ARBA" id="ARBA00023004"/>
    </source>
</evidence>
<dbReference type="AlphaFoldDB" id="A0A6A5YQI8"/>
<evidence type="ECO:0000256" key="1">
    <source>
        <dbReference type="ARBA" id="ARBA00001971"/>
    </source>
</evidence>
<dbReference type="PRINTS" id="PR00385">
    <property type="entry name" value="P450"/>
</dbReference>
<sequence length="538" mass="61376">MISFTTISIPEALTLITVSFVVYYAISAIYCIFFHPLSKYPGPFLAKFSGLPSFYHTYKGNRHVWLWQCHEIYGDVIRSSYDTLLFSDPDTYRDIYGTHANVQKAWHFAVWPKDATAVSTFACMDKYAHRRRRRNLEYAFSDRAVRSFEPFVIQHTDRWGPILAEGAEDGWSEPRNMTEWSDSFVFDILCDLCFGWTYETKKPGPNKLRTVPHDVAQYMKFTYTIFYSPIIRIWLFMKPRGIDKLFAKMAPPSVQFFMDFVAQNLSERLEQEEINERTGKLPDREDMLHYLINAKDGETGKPAYNPVDLCEEANMLTAAGADTTSAVLAALFFYLVHDENALKKLTAEIRTTFTSLDEIQSGKLLTSCVYLQASIDEALRMNPHGGSESRRQVLPGGLRIKDDVIPPGTLIGGDVYAIHHNTEIFPDPFRFRPERWIVGNGVTTESVKACEGAVFAFSYGNRGCPGKGLARMELAVTMARLIFQYDFRGMPGGTEGQGSSDLMWGRRQKTQFQVWDFMVAHRDGPMVQFRKRASILAT</sequence>
<dbReference type="InterPro" id="IPR001128">
    <property type="entry name" value="Cyt_P450"/>
</dbReference>
<dbReference type="CDD" id="cd11061">
    <property type="entry name" value="CYP67-like"/>
    <property type="match status" value="1"/>
</dbReference>
<evidence type="ECO:0000256" key="8">
    <source>
        <dbReference type="PIRSR" id="PIRSR602401-1"/>
    </source>
</evidence>
<keyword evidence="10" id="KW-0472">Membrane</keyword>
<dbReference type="Gene3D" id="1.10.630.10">
    <property type="entry name" value="Cytochrome P450"/>
    <property type="match status" value="1"/>
</dbReference>
<accession>A0A6A5YQI8</accession>
<keyword evidence="10" id="KW-1133">Transmembrane helix</keyword>
<dbReference type="Proteomes" id="UP000799770">
    <property type="component" value="Unassembled WGS sequence"/>
</dbReference>